<proteinExistence type="predicted"/>
<dbReference type="EMBL" id="CACVAP010000005">
    <property type="protein sequence ID" value="CAA6798537.1"/>
    <property type="molecule type" value="Genomic_DNA"/>
</dbReference>
<sequence length="61" mass="7346">MKFEYTKKGLLSKLTNQFKQTKELRYNIYGQPTLIKEFDGIVTRIYYDQEKQVPKKIRDGL</sequence>
<organism evidence="1">
    <name type="scientific">uncultured Sulfurovum sp</name>
    <dbReference type="NCBI Taxonomy" id="269237"/>
    <lineage>
        <taxon>Bacteria</taxon>
        <taxon>Pseudomonadati</taxon>
        <taxon>Campylobacterota</taxon>
        <taxon>Epsilonproteobacteria</taxon>
        <taxon>Campylobacterales</taxon>
        <taxon>Sulfurovaceae</taxon>
        <taxon>Sulfurovum</taxon>
        <taxon>environmental samples</taxon>
    </lineage>
</organism>
<protein>
    <submittedName>
        <fullName evidence="1">Uncharacterized protein</fullName>
    </submittedName>
</protein>
<evidence type="ECO:0000313" key="1">
    <source>
        <dbReference type="EMBL" id="CAA6798537.1"/>
    </source>
</evidence>
<gene>
    <name evidence="1" type="ORF">HELGO_WM70462</name>
</gene>
<reference evidence="1" key="1">
    <citation type="submission" date="2020-01" db="EMBL/GenBank/DDBJ databases">
        <authorList>
            <person name="Meier V. D."/>
            <person name="Meier V D."/>
        </authorList>
    </citation>
    <scope>NUCLEOTIDE SEQUENCE</scope>
    <source>
        <strain evidence="1">HLG_WM_MAG_06</strain>
    </source>
</reference>
<accession>A0A6S6S5U3</accession>
<name>A0A6S6S5U3_9BACT</name>
<dbReference type="AlphaFoldDB" id="A0A6S6S5U3"/>
<feature type="non-terminal residue" evidence="1">
    <location>
        <position position="61"/>
    </location>
</feature>